<dbReference type="GO" id="GO:0003677">
    <property type="term" value="F:DNA binding"/>
    <property type="evidence" value="ECO:0007669"/>
    <property type="project" value="InterPro"/>
</dbReference>
<keyword evidence="2" id="KW-0805">Transcription regulation</keyword>
<dbReference type="InterPro" id="IPR036388">
    <property type="entry name" value="WH-like_DNA-bd_sf"/>
</dbReference>
<evidence type="ECO:0000256" key="1">
    <source>
        <dbReference type="ARBA" id="ARBA00010641"/>
    </source>
</evidence>
<evidence type="ECO:0000256" key="3">
    <source>
        <dbReference type="ARBA" id="ARBA00023082"/>
    </source>
</evidence>
<evidence type="ECO:0000259" key="6">
    <source>
        <dbReference type="Pfam" id="PF08281"/>
    </source>
</evidence>
<dbReference type="RefSeq" id="WP_006038375.1">
    <property type="nucleotide sequence ID" value="NZ_AEDD01000005.1"/>
</dbReference>
<dbReference type="SUPFAM" id="SSF88946">
    <property type="entry name" value="Sigma2 domain of RNA polymerase sigma factors"/>
    <property type="match status" value="1"/>
</dbReference>
<evidence type="ECO:0000313" key="7">
    <source>
        <dbReference type="EMBL" id="EFM11128.1"/>
    </source>
</evidence>
<dbReference type="InterPro" id="IPR039425">
    <property type="entry name" value="RNA_pol_sigma-70-like"/>
</dbReference>
<protein>
    <submittedName>
        <fullName evidence="7">RNA polymerase, sigma-24 subunit, ECF subfamily</fullName>
    </submittedName>
</protein>
<reference evidence="7 8" key="1">
    <citation type="submission" date="2010-07" db="EMBL/GenBank/DDBJ databases">
        <title>The draft genome of Paenibacillus curdlanolyticus YK9.</title>
        <authorList>
            <consortium name="US DOE Joint Genome Institute (JGI-PGF)"/>
            <person name="Lucas S."/>
            <person name="Copeland A."/>
            <person name="Lapidus A."/>
            <person name="Cheng J.-F."/>
            <person name="Bruce D."/>
            <person name="Goodwin L."/>
            <person name="Pitluck S."/>
            <person name="Land M.L."/>
            <person name="Hauser L."/>
            <person name="Chang Y.-J."/>
            <person name="Jeffries C."/>
            <person name="Anderson I.J."/>
            <person name="Johnson E."/>
            <person name="Loganathan U."/>
            <person name="Mulhopadhyay B."/>
            <person name="Kyrpides N."/>
            <person name="Woyke T.J."/>
        </authorList>
    </citation>
    <scope>NUCLEOTIDE SEQUENCE [LARGE SCALE GENOMIC DNA]</scope>
    <source>
        <strain evidence="7 8">YK9</strain>
    </source>
</reference>
<sequence>MQQGNEGFNELYMRYNRFVYVTAYAIVKDRFLAQDVVQEVFLNLYLHQDSIRGAANKQAWIRASTRNKAIDFWRKKMKSGTLLTGQIEHMYESTAGGAEVSDVVTDALEMVARLEPGLQQPLLRYAFDQSYQQIACAQHTTIGAVKARIHRARKKLREMARESGCRT</sequence>
<dbReference type="AlphaFoldDB" id="E0I9P4"/>
<dbReference type="InterPro" id="IPR013249">
    <property type="entry name" value="RNA_pol_sigma70_r4_t2"/>
</dbReference>
<dbReference type="InterPro" id="IPR013325">
    <property type="entry name" value="RNA_pol_sigma_r2"/>
</dbReference>
<dbReference type="InterPro" id="IPR013324">
    <property type="entry name" value="RNA_pol_sigma_r3/r4-like"/>
</dbReference>
<dbReference type="EMBL" id="AEDD01000005">
    <property type="protein sequence ID" value="EFM11128.1"/>
    <property type="molecule type" value="Genomic_DNA"/>
</dbReference>
<evidence type="ECO:0000259" key="5">
    <source>
        <dbReference type="Pfam" id="PF04542"/>
    </source>
</evidence>
<dbReference type="eggNOG" id="COG1595">
    <property type="taxonomic scope" value="Bacteria"/>
</dbReference>
<dbReference type="Pfam" id="PF04542">
    <property type="entry name" value="Sigma70_r2"/>
    <property type="match status" value="1"/>
</dbReference>
<evidence type="ECO:0000313" key="8">
    <source>
        <dbReference type="Proteomes" id="UP000005387"/>
    </source>
</evidence>
<dbReference type="Gene3D" id="1.10.10.10">
    <property type="entry name" value="Winged helix-like DNA-binding domain superfamily/Winged helix DNA-binding domain"/>
    <property type="match status" value="1"/>
</dbReference>
<dbReference type="PANTHER" id="PTHR43133">
    <property type="entry name" value="RNA POLYMERASE ECF-TYPE SIGMA FACTO"/>
    <property type="match status" value="1"/>
</dbReference>
<accession>E0I9P4</accession>
<feature type="domain" description="RNA polymerase sigma factor 70 region 4 type 2" evidence="6">
    <location>
        <begin position="108"/>
        <end position="156"/>
    </location>
</feature>
<dbReference type="NCBIfam" id="TIGR02937">
    <property type="entry name" value="sigma70-ECF"/>
    <property type="match status" value="1"/>
</dbReference>
<dbReference type="PANTHER" id="PTHR43133:SF60">
    <property type="entry name" value="RNA POLYMERASE SIGMA FACTOR SIGV"/>
    <property type="match status" value="1"/>
</dbReference>
<keyword evidence="4" id="KW-0804">Transcription</keyword>
<name>E0I9P4_9BACL</name>
<dbReference type="Gene3D" id="1.10.1740.10">
    <property type="match status" value="1"/>
</dbReference>
<feature type="domain" description="RNA polymerase sigma-70 region 2" evidence="5">
    <location>
        <begin position="11"/>
        <end position="77"/>
    </location>
</feature>
<gene>
    <name evidence="7" type="ORF">PaecuDRAFT_2381</name>
</gene>
<proteinExistence type="inferred from homology"/>
<dbReference type="InterPro" id="IPR007627">
    <property type="entry name" value="RNA_pol_sigma70_r2"/>
</dbReference>
<organism evidence="7 8">
    <name type="scientific">Paenibacillus curdlanolyticus YK9</name>
    <dbReference type="NCBI Taxonomy" id="717606"/>
    <lineage>
        <taxon>Bacteria</taxon>
        <taxon>Bacillati</taxon>
        <taxon>Bacillota</taxon>
        <taxon>Bacilli</taxon>
        <taxon>Bacillales</taxon>
        <taxon>Paenibacillaceae</taxon>
        <taxon>Paenibacillus</taxon>
    </lineage>
</organism>
<dbReference type="STRING" id="717606.PaecuDRAFT_2381"/>
<dbReference type="OrthoDB" id="188761at2"/>
<evidence type="ECO:0000256" key="4">
    <source>
        <dbReference type="ARBA" id="ARBA00023163"/>
    </source>
</evidence>
<keyword evidence="3" id="KW-0731">Sigma factor</keyword>
<dbReference type="Proteomes" id="UP000005387">
    <property type="component" value="Unassembled WGS sequence"/>
</dbReference>
<comment type="similarity">
    <text evidence="1">Belongs to the sigma-70 factor family. ECF subfamily.</text>
</comment>
<dbReference type="SUPFAM" id="SSF88659">
    <property type="entry name" value="Sigma3 and sigma4 domains of RNA polymerase sigma factors"/>
    <property type="match status" value="1"/>
</dbReference>
<dbReference type="GO" id="GO:0006352">
    <property type="term" value="P:DNA-templated transcription initiation"/>
    <property type="evidence" value="ECO:0007669"/>
    <property type="project" value="InterPro"/>
</dbReference>
<evidence type="ECO:0000256" key="2">
    <source>
        <dbReference type="ARBA" id="ARBA00023015"/>
    </source>
</evidence>
<dbReference type="InterPro" id="IPR014284">
    <property type="entry name" value="RNA_pol_sigma-70_dom"/>
</dbReference>
<dbReference type="Pfam" id="PF08281">
    <property type="entry name" value="Sigma70_r4_2"/>
    <property type="match status" value="1"/>
</dbReference>
<keyword evidence="8" id="KW-1185">Reference proteome</keyword>
<dbReference type="GO" id="GO:0016987">
    <property type="term" value="F:sigma factor activity"/>
    <property type="evidence" value="ECO:0007669"/>
    <property type="project" value="UniProtKB-KW"/>
</dbReference>